<evidence type="ECO:0000256" key="2">
    <source>
        <dbReference type="ARBA" id="ARBA00022801"/>
    </source>
</evidence>
<sequence>METIQHPYIRPDTVQKRQYQLAVAMRALEENTLVVLPTGLGKTVIALLVAASRLLNEGGRVLILAPTKPLVDQHLRFFQATLNLPDPQDSDCISFTGDTPPEKRATLWENCRVCCATPQVIQNDVLKGRYSLSDVSLLIVDECHRAVGNYAYTHLTEQYLEQAEKPLILGMTASPGSDQIRVGEVCTHLGITRVETRQESDPDVSPYIHERTLEVITVELPPPLKRIVQITNAMIDSRIGALGALQYPLPKREGLSMKVLSQLYATIQERITEGEARAYQAASLYGEIMKLRHAVILAESQGSRALSLYLEKLNTEGNSKKGSKASQRMVADYRFSEIIRIITGISGEIHPKAKITADIIKHQLIDDPESKIIVFASYRDSVSMLVEYLTEEGISACRFVGQASKQKEKGLSQKKQIEAIQRFRGGEYHVLVATSVGEEGLDIPSTDLVIFYEAVPSEIRSIQRKGRTGRSAAGMIIVLVTKGTSDETFRWVSARREKAMAGGVKRLQKKNEREEGKEEIQASIRNFISLSDDDAD</sequence>
<dbReference type="GO" id="GO:0016787">
    <property type="term" value="F:hydrolase activity"/>
    <property type="evidence" value="ECO:0007669"/>
    <property type="project" value="UniProtKB-KW"/>
</dbReference>
<dbReference type="Proteomes" id="UP001524383">
    <property type="component" value="Unassembled WGS sequence"/>
</dbReference>
<dbReference type="Pfam" id="PF21210">
    <property type="entry name" value="RNA_helicase_helical"/>
    <property type="match status" value="1"/>
</dbReference>
<dbReference type="GO" id="GO:0140097">
    <property type="term" value="F:catalytic activity, acting on DNA"/>
    <property type="evidence" value="ECO:0007669"/>
    <property type="project" value="UniProtKB-ARBA"/>
</dbReference>
<dbReference type="Pfam" id="PF00271">
    <property type="entry name" value="Helicase_C"/>
    <property type="match status" value="1"/>
</dbReference>
<dbReference type="RefSeq" id="WP_255333264.1">
    <property type="nucleotide sequence ID" value="NZ_VOTZ01000024.1"/>
</dbReference>
<keyword evidence="3 7" id="KW-0347">Helicase</keyword>
<evidence type="ECO:0000313" key="7">
    <source>
        <dbReference type="EMBL" id="MCQ1539298.1"/>
    </source>
</evidence>
<reference evidence="7 8" key="1">
    <citation type="submission" date="2019-08" db="EMBL/GenBank/DDBJ databases">
        <authorList>
            <person name="Chen S.-C."/>
            <person name="Lai M.-C."/>
            <person name="You Y.-T."/>
        </authorList>
    </citation>
    <scope>NUCLEOTIDE SEQUENCE [LARGE SCALE GENOMIC DNA]</scope>
    <source>
        <strain evidence="7 8">P2F9704a</strain>
    </source>
</reference>
<name>A0ABD4TNF5_9EURY</name>
<evidence type="ECO:0000256" key="4">
    <source>
        <dbReference type="ARBA" id="ARBA00022840"/>
    </source>
</evidence>
<dbReference type="InterPro" id="IPR041755">
    <property type="entry name" value="Hef_ID"/>
</dbReference>
<keyword evidence="2" id="KW-0378">Hydrolase</keyword>
<dbReference type="InterPro" id="IPR014001">
    <property type="entry name" value="Helicase_ATP-bd"/>
</dbReference>
<dbReference type="EMBL" id="VOTZ01000024">
    <property type="protein sequence ID" value="MCQ1539298.1"/>
    <property type="molecule type" value="Genomic_DNA"/>
</dbReference>
<feature type="domain" description="Helicase ATP-binding" evidence="5">
    <location>
        <begin position="23"/>
        <end position="193"/>
    </location>
</feature>
<dbReference type="PANTHER" id="PTHR14025:SF20">
    <property type="entry name" value="FANCONI ANEMIA GROUP M PROTEIN"/>
    <property type="match status" value="1"/>
</dbReference>
<dbReference type="PROSITE" id="PS51194">
    <property type="entry name" value="HELICASE_CTER"/>
    <property type="match status" value="1"/>
</dbReference>
<evidence type="ECO:0000256" key="1">
    <source>
        <dbReference type="ARBA" id="ARBA00022741"/>
    </source>
</evidence>
<protein>
    <submittedName>
        <fullName evidence="7">DEAD/DEAH box helicase</fullName>
    </submittedName>
</protein>
<accession>A0ABD4TNF5</accession>
<evidence type="ECO:0000313" key="8">
    <source>
        <dbReference type="Proteomes" id="UP001524383"/>
    </source>
</evidence>
<dbReference type="CDD" id="cd12089">
    <property type="entry name" value="Hef_ID"/>
    <property type="match status" value="1"/>
</dbReference>
<dbReference type="Gene3D" id="1.20.1320.20">
    <property type="entry name" value="hef helicase domain"/>
    <property type="match status" value="1"/>
</dbReference>
<dbReference type="InterPro" id="IPR011545">
    <property type="entry name" value="DEAD/DEAH_box_helicase_dom"/>
</dbReference>
<dbReference type="Gene3D" id="3.40.50.300">
    <property type="entry name" value="P-loop containing nucleotide triphosphate hydrolases"/>
    <property type="match status" value="2"/>
</dbReference>
<dbReference type="PANTHER" id="PTHR14025">
    <property type="entry name" value="FANCONI ANEMIA GROUP M FANCM FAMILY MEMBER"/>
    <property type="match status" value="1"/>
</dbReference>
<dbReference type="Pfam" id="PF00270">
    <property type="entry name" value="DEAD"/>
    <property type="match status" value="1"/>
</dbReference>
<dbReference type="SMART" id="SM00487">
    <property type="entry name" value="DEXDc"/>
    <property type="match status" value="1"/>
</dbReference>
<evidence type="ECO:0000259" key="6">
    <source>
        <dbReference type="PROSITE" id="PS51194"/>
    </source>
</evidence>
<dbReference type="PROSITE" id="PS51192">
    <property type="entry name" value="HELICASE_ATP_BIND_1"/>
    <property type="match status" value="1"/>
</dbReference>
<proteinExistence type="predicted"/>
<dbReference type="SUPFAM" id="SSF52540">
    <property type="entry name" value="P-loop containing nucleoside triphosphate hydrolases"/>
    <property type="match status" value="1"/>
</dbReference>
<dbReference type="GO" id="GO:0004386">
    <property type="term" value="F:helicase activity"/>
    <property type="evidence" value="ECO:0007669"/>
    <property type="project" value="UniProtKB-KW"/>
</dbReference>
<keyword evidence="1" id="KW-0547">Nucleotide-binding</keyword>
<dbReference type="NCBIfam" id="NF010337">
    <property type="entry name" value="PRK13766.1"/>
    <property type="match status" value="1"/>
</dbReference>
<keyword evidence="4" id="KW-0067">ATP-binding</keyword>
<dbReference type="GO" id="GO:0005524">
    <property type="term" value="F:ATP binding"/>
    <property type="evidence" value="ECO:0007669"/>
    <property type="project" value="UniProtKB-KW"/>
</dbReference>
<evidence type="ECO:0000256" key="3">
    <source>
        <dbReference type="ARBA" id="ARBA00022806"/>
    </source>
</evidence>
<feature type="domain" description="Helicase C-terminal" evidence="6">
    <location>
        <begin position="359"/>
        <end position="528"/>
    </location>
</feature>
<dbReference type="AlphaFoldDB" id="A0ABD4TNF5"/>
<evidence type="ECO:0000259" key="5">
    <source>
        <dbReference type="PROSITE" id="PS51192"/>
    </source>
</evidence>
<dbReference type="SMART" id="SM00490">
    <property type="entry name" value="HELICc"/>
    <property type="match status" value="1"/>
</dbReference>
<dbReference type="InterPro" id="IPR001650">
    <property type="entry name" value="Helicase_C-like"/>
</dbReference>
<comment type="caution">
    <text evidence="7">The sequence shown here is derived from an EMBL/GenBank/DDBJ whole genome shotgun (WGS) entry which is preliminary data.</text>
</comment>
<keyword evidence="8" id="KW-1185">Reference proteome</keyword>
<gene>
    <name evidence="7" type="ORF">FTO68_09930</name>
</gene>
<organism evidence="7 8">
    <name type="scientific">Methanocalculus taiwanensis</name>
    <dbReference type="NCBI Taxonomy" id="106207"/>
    <lineage>
        <taxon>Archaea</taxon>
        <taxon>Methanobacteriati</taxon>
        <taxon>Methanobacteriota</taxon>
        <taxon>Stenosarchaea group</taxon>
        <taxon>Methanomicrobia</taxon>
        <taxon>Methanomicrobiales</taxon>
        <taxon>Methanocalculaceae</taxon>
        <taxon>Methanocalculus</taxon>
    </lineage>
</organism>
<dbReference type="InterPro" id="IPR027417">
    <property type="entry name" value="P-loop_NTPase"/>
</dbReference>